<dbReference type="AlphaFoldDB" id="A0A8E1RVH0"/>
<organism evidence="2 3">
    <name type="scientific">Pantoea dispersa</name>
    <dbReference type="NCBI Taxonomy" id="59814"/>
    <lineage>
        <taxon>Bacteria</taxon>
        <taxon>Pseudomonadati</taxon>
        <taxon>Pseudomonadota</taxon>
        <taxon>Gammaproteobacteria</taxon>
        <taxon>Enterobacterales</taxon>
        <taxon>Erwiniaceae</taxon>
        <taxon>Pantoea</taxon>
    </lineage>
</organism>
<comment type="caution">
    <text evidence="2">The sequence shown here is derived from an EMBL/GenBank/DDBJ whole genome shotgun (WGS) entry which is preliminary data.</text>
</comment>
<proteinExistence type="predicted"/>
<accession>A0A8E1RVH0</accession>
<feature type="transmembrane region" description="Helical" evidence="1">
    <location>
        <begin position="7"/>
        <end position="33"/>
    </location>
</feature>
<sequence>MSRKVILYILSLFISIISGLLFFGLGGYCIFIMNWSGGLWMNILNAVILLAIFTASVFVLHLSDLVRKKI</sequence>
<feature type="transmembrane region" description="Helical" evidence="1">
    <location>
        <begin position="39"/>
        <end position="62"/>
    </location>
</feature>
<dbReference type="Proteomes" id="UP000071979">
    <property type="component" value="Unassembled WGS sequence"/>
</dbReference>
<keyword evidence="1" id="KW-0472">Membrane</keyword>
<evidence type="ECO:0000313" key="2">
    <source>
        <dbReference type="EMBL" id="KTS65756.1"/>
    </source>
</evidence>
<keyword evidence="1" id="KW-1133">Transmembrane helix</keyword>
<name>A0A8E1RVH0_9GAMM</name>
<gene>
    <name evidence="2" type="ORF">SA3R_19815</name>
</gene>
<reference evidence="2 3" key="1">
    <citation type="journal article" date="2016" name="Front. Microbiol.">
        <title>Genomic Resource of Rice Seed Associated Bacteria.</title>
        <authorList>
            <person name="Midha S."/>
            <person name="Bansal K."/>
            <person name="Sharma S."/>
            <person name="Kumar N."/>
            <person name="Patil P.P."/>
            <person name="Chaudhry V."/>
            <person name="Patil P.B."/>
        </authorList>
    </citation>
    <scope>NUCLEOTIDE SEQUENCE [LARGE SCALE GENOMIC DNA]</scope>
    <source>
        <strain evidence="2 3">SA3</strain>
    </source>
</reference>
<protein>
    <submittedName>
        <fullName evidence="2">Uncharacterized protein</fullName>
    </submittedName>
</protein>
<evidence type="ECO:0000256" key="1">
    <source>
        <dbReference type="SAM" id="Phobius"/>
    </source>
</evidence>
<dbReference type="EMBL" id="LDSE01000039">
    <property type="protein sequence ID" value="KTS65756.1"/>
    <property type="molecule type" value="Genomic_DNA"/>
</dbReference>
<keyword evidence="1" id="KW-0812">Transmembrane</keyword>
<evidence type="ECO:0000313" key="3">
    <source>
        <dbReference type="Proteomes" id="UP000071979"/>
    </source>
</evidence>